<evidence type="ECO:0000313" key="1">
    <source>
        <dbReference type="EMBL" id="KAH3876397.1"/>
    </source>
</evidence>
<sequence>MAVAVTDWLGCLSNGTTELFVTNTGMFTDWSSVVTDGATGWIGNVSTRAGEAPG</sequence>
<accession>A0A9D4MF04</accession>
<organism evidence="1 2">
    <name type="scientific">Dreissena polymorpha</name>
    <name type="common">Zebra mussel</name>
    <name type="synonym">Mytilus polymorpha</name>
    <dbReference type="NCBI Taxonomy" id="45954"/>
    <lineage>
        <taxon>Eukaryota</taxon>
        <taxon>Metazoa</taxon>
        <taxon>Spiralia</taxon>
        <taxon>Lophotrochozoa</taxon>
        <taxon>Mollusca</taxon>
        <taxon>Bivalvia</taxon>
        <taxon>Autobranchia</taxon>
        <taxon>Heteroconchia</taxon>
        <taxon>Euheterodonta</taxon>
        <taxon>Imparidentia</taxon>
        <taxon>Neoheterodontei</taxon>
        <taxon>Myida</taxon>
        <taxon>Dreissenoidea</taxon>
        <taxon>Dreissenidae</taxon>
        <taxon>Dreissena</taxon>
    </lineage>
</organism>
<gene>
    <name evidence="1" type="ORF">DPMN_000237</name>
</gene>
<dbReference type="AlphaFoldDB" id="A0A9D4MF04"/>
<keyword evidence="2" id="KW-1185">Reference proteome</keyword>
<protein>
    <submittedName>
        <fullName evidence="1">Uncharacterized protein</fullName>
    </submittedName>
</protein>
<dbReference type="Proteomes" id="UP000828390">
    <property type="component" value="Unassembled WGS sequence"/>
</dbReference>
<dbReference type="EMBL" id="JAIWYP010000001">
    <property type="protein sequence ID" value="KAH3876397.1"/>
    <property type="molecule type" value="Genomic_DNA"/>
</dbReference>
<comment type="caution">
    <text evidence="1">The sequence shown here is derived from an EMBL/GenBank/DDBJ whole genome shotgun (WGS) entry which is preliminary data.</text>
</comment>
<reference evidence="1" key="1">
    <citation type="journal article" date="2019" name="bioRxiv">
        <title>The Genome of the Zebra Mussel, Dreissena polymorpha: A Resource for Invasive Species Research.</title>
        <authorList>
            <person name="McCartney M.A."/>
            <person name="Auch B."/>
            <person name="Kono T."/>
            <person name="Mallez S."/>
            <person name="Zhang Y."/>
            <person name="Obille A."/>
            <person name="Becker A."/>
            <person name="Abrahante J.E."/>
            <person name="Garbe J."/>
            <person name="Badalamenti J.P."/>
            <person name="Herman A."/>
            <person name="Mangelson H."/>
            <person name="Liachko I."/>
            <person name="Sullivan S."/>
            <person name="Sone E.D."/>
            <person name="Koren S."/>
            <person name="Silverstein K.A.T."/>
            <person name="Beckman K.B."/>
            <person name="Gohl D.M."/>
        </authorList>
    </citation>
    <scope>NUCLEOTIDE SEQUENCE</scope>
    <source>
        <strain evidence="1">Duluth1</strain>
        <tissue evidence="1">Whole animal</tissue>
    </source>
</reference>
<reference evidence="1" key="2">
    <citation type="submission" date="2020-11" db="EMBL/GenBank/DDBJ databases">
        <authorList>
            <person name="McCartney M.A."/>
            <person name="Auch B."/>
            <person name="Kono T."/>
            <person name="Mallez S."/>
            <person name="Becker A."/>
            <person name="Gohl D.M."/>
            <person name="Silverstein K.A.T."/>
            <person name="Koren S."/>
            <person name="Bechman K.B."/>
            <person name="Herman A."/>
            <person name="Abrahante J.E."/>
            <person name="Garbe J."/>
        </authorList>
    </citation>
    <scope>NUCLEOTIDE SEQUENCE</scope>
    <source>
        <strain evidence="1">Duluth1</strain>
        <tissue evidence="1">Whole animal</tissue>
    </source>
</reference>
<name>A0A9D4MF04_DREPO</name>
<evidence type="ECO:0000313" key="2">
    <source>
        <dbReference type="Proteomes" id="UP000828390"/>
    </source>
</evidence>
<proteinExistence type="predicted"/>